<keyword evidence="4" id="KW-0675">Receptor</keyword>
<dbReference type="Pfam" id="PF01740">
    <property type="entry name" value="STAS"/>
    <property type="match status" value="1"/>
</dbReference>
<dbReference type="SMART" id="SM00086">
    <property type="entry name" value="PAC"/>
    <property type="match status" value="1"/>
</dbReference>
<proteinExistence type="predicted"/>
<evidence type="ECO:0000313" key="5">
    <source>
        <dbReference type="Proteomes" id="UP000587477"/>
    </source>
</evidence>
<dbReference type="Pfam" id="PF13426">
    <property type="entry name" value="PAS_9"/>
    <property type="match status" value="1"/>
</dbReference>
<dbReference type="PANTHER" id="PTHR33745:SF8">
    <property type="entry name" value="BLUE-LIGHT PHOTORECEPTOR"/>
    <property type="match status" value="1"/>
</dbReference>
<feature type="domain" description="PAS" evidence="1">
    <location>
        <begin position="27"/>
        <end position="100"/>
    </location>
</feature>
<dbReference type="InterPro" id="IPR035965">
    <property type="entry name" value="PAS-like_dom_sf"/>
</dbReference>
<dbReference type="NCBIfam" id="TIGR00229">
    <property type="entry name" value="sensory_box"/>
    <property type="match status" value="1"/>
</dbReference>
<dbReference type="InterPro" id="IPR036513">
    <property type="entry name" value="STAS_dom_sf"/>
</dbReference>
<dbReference type="PROSITE" id="PS50112">
    <property type="entry name" value="PAS"/>
    <property type="match status" value="1"/>
</dbReference>
<gene>
    <name evidence="4" type="primary">pfyP</name>
    <name evidence="4" type="ORF">BACVE_002797</name>
</gene>
<dbReference type="PROSITE" id="PS50113">
    <property type="entry name" value="PAC"/>
    <property type="match status" value="1"/>
</dbReference>
<dbReference type="Gene3D" id="3.30.750.24">
    <property type="entry name" value="STAS domain"/>
    <property type="match status" value="1"/>
</dbReference>
<dbReference type="PANTHER" id="PTHR33745">
    <property type="entry name" value="RSBT ANTAGONIST PROTEIN RSBS-RELATED"/>
    <property type="match status" value="1"/>
</dbReference>
<feature type="domain" description="STAS" evidence="3">
    <location>
        <begin position="162"/>
        <end position="273"/>
    </location>
</feature>
<dbReference type="InterPro" id="IPR051932">
    <property type="entry name" value="Bact_StressResp_Reg"/>
</dbReference>
<feature type="domain" description="PAC" evidence="2">
    <location>
        <begin position="101"/>
        <end position="153"/>
    </location>
</feature>
<name>A0A7W4LX84_BACVE</name>
<dbReference type="AlphaFoldDB" id="A0A7W4LX84"/>
<dbReference type="InterPro" id="IPR000700">
    <property type="entry name" value="PAS-assoc_C"/>
</dbReference>
<evidence type="ECO:0000259" key="3">
    <source>
        <dbReference type="PROSITE" id="PS50801"/>
    </source>
</evidence>
<protein>
    <submittedName>
        <fullName evidence="4">Blue-light photoreceptor</fullName>
    </submittedName>
</protein>
<dbReference type="CDD" id="cd07041">
    <property type="entry name" value="STAS_RsbR_RsbS_like"/>
    <property type="match status" value="1"/>
</dbReference>
<dbReference type="Gene3D" id="3.30.450.20">
    <property type="entry name" value="PAS domain"/>
    <property type="match status" value="1"/>
</dbReference>
<evidence type="ECO:0000259" key="1">
    <source>
        <dbReference type="PROSITE" id="PS50112"/>
    </source>
</evidence>
<dbReference type="InterPro" id="IPR000014">
    <property type="entry name" value="PAS"/>
</dbReference>
<dbReference type="Proteomes" id="UP000587477">
    <property type="component" value="Chromosome"/>
</dbReference>
<dbReference type="SUPFAM" id="SSF52091">
    <property type="entry name" value="SpoIIaa-like"/>
    <property type="match status" value="1"/>
</dbReference>
<sequence>MAEKARSFTAKRGFYMADSNVFGKPEQLELIKKALDHARIGVVITDPSLEDNPIIYTNQGFMDMTGYSSEEILGKNCRFLQSKETDRQQVAKIRKSLNQKEKITVRLKNVKKDGTPFWNELNIDPLYVEDKLYFVGFQKDITEQKEYEKLLEDSLAEITTLSTPIVPIRNGISALPLVGNLTEERFDSIVTTLTDILTASKDDYLIIDLSGLAEVNEQTADRIFKLHHLLKLIGTKLIITGIKPSLAMRMNQLDASFSSLKTYLNVKDAVNVLPVV</sequence>
<dbReference type="InterPro" id="IPR001610">
    <property type="entry name" value="PAC"/>
</dbReference>
<dbReference type="SUPFAM" id="SSF55785">
    <property type="entry name" value="PYP-like sensor domain (PAS domain)"/>
    <property type="match status" value="1"/>
</dbReference>
<dbReference type="CDD" id="cd00130">
    <property type="entry name" value="PAS"/>
    <property type="match status" value="1"/>
</dbReference>
<dbReference type="InterPro" id="IPR002645">
    <property type="entry name" value="STAS_dom"/>
</dbReference>
<dbReference type="PROSITE" id="PS50801">
    <property type="entry name" value="STAS"/>
    <property type="match status" value="1"/>
</dbReference>
<organism evidence="4 5">
    <name type="scientific">Bacillus velezensis</name>
    <dbReference type="NCBI Taxonomy" id="492670"/>
    <lineage>
        <taxon>Bacteria</taxon>
        <taxon>Bacillati</taxon>
        <taxon>Bacillota</taxon>
        <taxon>Bacilli</taxon>
        <taxon>Bacillales</taxon>
        <taxon>Bacillaceae</taxon>
        <taxon>Bacillus</taxon>
        <taxon>Bacillus amyloliquefaciens group</taxon>
    </lineage>
</organism>
<evidence type="ECO:0000259" key="2">
    <source>
        <dbReference type="PROSITE" id="PS50113"/>
    </source>
</evidence>
<dbReference type="EMBL" id="CP063687">
    <property type="protein sequence ID" value="QOY27759.1"/>
    <property type="molecule type" value="Genomic_DNA"/>
</dbReference>
<evidence type="ECO:0000313" key="4">
    <source>
        <dbReference type="EMBL" id="QOY27759.1"/>
    </source>
</evidence>
<reference evidence="5" key="1">
    <citation type="submission" date="2020-10" db="EMBL/GenBank/DDBJ databases">
        <title>Complete genome sequence of Bacillus velezensis NST6.</title>
        <authorList>
            <person name="Choi J."/>
        </authorList>
    </citation>
    <scope>NUCLEOTIDE SEQUENCE [LARGE SCALE GENOMIC DNA]</scope>
    <source>
        <strain evidence="5">NST6</strain>
    </source>
</reference>
<accession>A0A7W4LX84</accession>
<dbReference type="SMART" id="SM00091">
    <property type="entry name" value="PAS"/>
    <property type="match status" value="1"/>
</dbReference>